<keyword evidence="3 6" id="KW-0812">Transmembrane</keyword>
<keyword evidence="2" id="KW-1003">Cell membrane</keyword>
<dbReference type="InterPro" id="IPR018076">
    <property type="entry name" value="T2SS_GspF_dom"/>
</dbReference>
<keyword evidence="5 6" id="KW-0472">Membrane</keyword>
<evidence type="ECO:0000256" key="5">
    <source>
        <dbReference type="ARBA" id="ARBA00023136"/>
    </source>
</evidence>
<evidence type="ECO:0000259" key="7">
    <source>
        <dbReference type="Pfam" id="PF00482"/>
    </source>
</evidence>
<dbReference type="AlphaFoldDB" id="A0A510V7Q4"/>
<feature type="transmembrane region" description="Helical" evidence="6">
    <location>
        <begin position="6"/>
        <end position="26"/>
    </location>
</feature>
<dbReference type="RefSeq" id="WP_146929753.1">
    <property type="nucleotide sequence ID" value="NZ_BJUB01000012.1"/>
</dbReference>
<reference evidence="8 9" key="1">
    <citation type="submission" date="2019-07" db="EMBL/GenBank/DDBJ databases">
        <title>Whole genome shotgun sequence of Cellulomonas xylanilytica NBRC 101102.</title>
        <authorList>
            <person name="Hosoyama A."/>
            <person name="Uohara A."/>
            <person name="Ohji S."/>
            <person name="Ichikawa N."/>
        </authorList>
    </citation>
    <scope>NUCLEOTIDE SEQUENCE [LARGE SCALE GENOMIC DNA]</scope>
    <source>
        <strain evidence="8 9">NBRC 101102</strain>
    </source>
</reference>
<comment type="caution">
    <text evidence="8">The sequence shown here is derived from an EMBL/GenBank/DDBJ whole genome shotgun (WGS) entry which is preliminary data.</text>
</comment>
<dbReference type="EMBL" id="BJUB01000012">
    <property type="protein sequence ID" value="GEK22902.1"/>
    <property type="molecule type" value="Genomic_DNA"/>
</dbReference>
<comment type="subcellular location">
    <subcellularLocation>
        <location evidence="1">Cell membrane</location>
        <topology evidence="1">Multi-pass membrane protein</topology>
    </subcellularLocation>
</comment>
<keyword evidence="9" id="KW-1185">Reference proteome</keyword>
<feature type="domain" description="Type II secretion system protein GspF" evidence="7">
    <location>
        <begin position="169"/>
        <end position="296"/>
    </location>
</feature>
<dbReference type="PANTHER" id="PTHR35007:SF1">
    <property type="entry name" value="PILUS ASSEMBLY PROTEIN"/>
    <property type="match status" value="1"/>
</dbReference>
<dbReference type="PANTHER" id="PTHR35007">
    <property type="entry name" value="INTEGRAL MEMBRANE PROTEIN-RELATED"/>
    <property type="match status" value="1"/>
</dbReference>
<dbReference type="Pfam" id="PF00482">
    <property type="entry name" value="T2SSF"/>
    <property type="match status" value="1"/>
</dbReference>
<organism evidence="8 9">
    <name type="scientific">Cellulomonas xylanilytica</name>
    <dbReference type="NCBI Taxonomy" id="233583"/>
    <lineage>
        <taxon>Bacteria</taxon>
        <taxon>Bacillati</taxon>
        <taxon>Actinomycetota</taxon>
        <taxon>Actinomycetes</taxon>
        <taxon>Micrococcales</taxon>
        <taxon>Cellulomonadaceae</taxon>
        <taxon>Cellulomonas</taxon>
    </lineage>
</organism>
<feature type="transmembrane region" description="Helical" evidence="6">
    <location>
        <begin position="280"/>
        <end position="304"/>
    </location>
</feature>
<evidence type="ECO:0000256" key="1">
    <source>
        <dbReference type="ARBA" id="ARBA00004651"/>
    </source>
</evidence>
<keyword evidence="4 6" id="KW-1133">Transmembrane helix</keyword>
<protein>
    <submittedName>
        <fullName evidence="8">Type II secretion system protein</fullName>
    </submittedName>
</protein>
<dbReference type="OrthoDB" id="5243064at2"/>
<evidence type="ECO:0000313" key="8">
    <source>
        <dbReference type="EMBL" id="GEK22902.1"/>
    </source>
</evidence>
<evidence type="ECO:0000313" key="9">
    <source>
        <dbReference type="Proteomes" id="UP000321118"/>
    </source>
</evidence>
<dbReference type="Proteomes" id="UP000321118">
    <property type="component" value="Unassembled WGS sequence"/>
</dbReference>
<feature type="transmembrane region" description="Helical" evidence="6">
    <location>
        <begin position="129"/>
        <end position="151"/>
    </location>
</feature>
<accession>A0A510V7Q4</accession>
<dbReference type="GO" id="GO:0005886">
    <property type="term" value="C:plasma membrane"/>
    <property type="evidence" value="ECO:0007669"/>
    <property type="project" value="UniProtKB-SubCell"/>
</dbReference>
<evidence type="ECO:0000256" key="2">
    <source>
        <dbReference type="ARBA" id="ARBA00022475"/>
    </source>
</evidence>
<evidence type="ECO:0000256" key="3">
    <source>
        <dbReference type="ARBA" id="ARBA00022692"/>
    </source>
</evidence>
<name>A0A510V7Q4_9CELL</name>
<proteinExistence type="predicted"/>
<sequence length="306" mass="31870">MTGVLVAGAIIGLGLLILVLVLIPPASHAGSALARLDQERLQGRARAAVLGLDSNGSQTPAWQQSIGRRATSGVTAAGFELRPLRSDLAIVGLTLDAFLARSVIAGVVGLLVPLVLGAVATVLRLDVNLSIPLILSLVIALIAMFVPWMALRSAAAERRRDFRHVVGSFLDLVAMSLAGGRGVPEALQGASELSDGWAMVRIRNALGEARLRGATPWAALGALGEELQVDELRDLAAALALVAEDGAKVRDSLSARAGSMRRRELAEAEGKAGESSESMLVAQLLLAVGFLVFLVYPAIVTVMMPG</sequence>
<evidence type="ECO:0000256" key="6">
    <source>
        <dbReference type="SAM" id="Phobius"/>
    </source>
</evidence>
<evidence type="ECO:0000256" key="4">
    <source>
        <dbReference type="ARBA" id="ARBA00022989"/>
    </source>
</evidence>
<gene>
    <name evidence="8" type="ORF">CXY01_34220</name>
</gene>
<feature type="transmembrane region" description="Helical" evidence="6">
    <location>
        <begin position="103"/>
        <end position="123"/>
    </location>
</feature>